<dbReference type="PATRIC" id="fig|1079.6.peg.1203"/>
<dbReference type="PANTHER" id="PTHR42794">
    <property type="entry name" value="HEMIN IMPORT ATP-BINDING PROTEIN HMUV"/>
    <property type="match status" value="1"/>
</dbReference>
<evidence type="ECO:0000256" key="4">
    <source>
        <dbReference type="ARBA" id="ARBA00022840"/>
    </source>
</evidence>
<comment type="function">
    <text evidence="6">Part of the ABC transporter complex HmuTUV involved in hemin import. Responsible for energy coupling to the transport system.</text>
</comment>
<evidence type="ECO:0000256" key="6">
    <source>
        <dbReference type="ARBA" id="ARBA00037066"/>
    </source>
</evidence>
<dbReference type="OrthoDB" id="9805601at2"/>
<dbReference type="CDD" id="cd03214">
    <property type="entry name" value="ABC_Iron-Siderophores_B12_Hemin"/>
    <property type="match status" value="1"/>
</dbReference>
<dbReference type="InterPro" id="IPR017871">
    <property type="entry name" value="ABC_transporter-like_CS"/>
</dbReference>
<name>A0A0H5B9F2_BLAVI</name>
<dbReference type="Proteomes" id="UP000065734">
    <property type="component" value="Chromosome I"/>
</dbReference>
<reference evidence="8" key="1">
    <citation type="journal article" date="2015" name="Genome Announc.">
        <title>Complete Genome Sequence of the Bacteriochlorophyll b-Producing Photosynthetic Bacterium Blastochloris viridis.</title>
        <authorList>
            <person name="Tsukatani Y."/>
            <person name="Hirose Y."/>
            <person name="Harada J."/>
            <person name="Misawa N."/>
            <person name="Mori K."/>
            <person name="Inoue K."/>
            <person name="Tamiaki H."/>
        </authorList>
    </citation>
    <scope>NUCLEOTIDE SEQUENCE [LARGE SCALE GENOMIC DNA]</scope>
    <source>
        <strain evidence="8">DSM 133</strain>
    </source>
</reference>
<dbReference type="SUPFAM" id="SSF52540">
    <property type="entry name" value="P-loop containing nucleoside triphosphate hydrolases"/>
    <property type="match status" value="1"/>
</dbReference>
<dbReference type="EMBL" id="LN907867">
    <property type="protein sequence ID" value="CUU41608.1"/>
    <property type="molecule type" value="Genomic_DNA"/>
</dbReference>
<evidence type="ECO:0000313" key="8">
    <source>
        <dbReference type="EMBL" id="BAR97654.1"/>
    </source>
</evidence>
<evidence type="ECO:0000313" key="10">
    <source>
        <dbReference type="Proteomes" id="UP000065734"/>
    </source>
</evidence>
<comment type="similarity">
    <text evidence="1">Belongs to the ABC transporter superfamily.</text>
</comment>
<keyword evidence="9" id="KW-0378">Hydrolase</keyword>
<evidence type="ECO:0000256" key="5">
    <source>
        <dbReference type="ARBA" id="ARBA00022967"/>
    </source>
</evidence>
<dbReference type="InterPro" id="IPR003439">
    <property type="entry name" value="ABC_transporter-like_ATP-bd"/>
</dbReference>
<keyword evidence="5" id="KW-1278">Translocase</keyword>
<dbReference type="EC" id="3.6.3.-" evidence="9"/>
<dbReference type="PANTHER" id="PTHR42794:SF1">
    <property type="entry name" value="HEMIN IMPORT ATP-BINDING PROTEIN HMUV"/>
    <property type="match status" value="1"/>
</dbReference>
<dbReference type="Gene3D" id="3.40.50.300">
    <property type="entry name" value="P-loop containing nucleotide triphosphate hydrolases"/>
    <property type="match status" value="1"/>
</dbReference>
<protein>
    <submittedName>
        <fullName evidence="8">ABC-type hemin transport system</fullName>
    </submittedName>
    <submittedName>
        <fullName evidence="9">Hemin import ATP-binding protein HmuV</fullName>
        <ecNumber evidence="9">3.6.3.-</ecNumber>
    </submittedName>
</protein>
<evidence type="ECO:0000256" key="2">
    <source>
        <dbReference type="ARBA" id="ARBA00022448"/>
    </source>
</evidence>
<dbReference type="KEGG" id="bvr:BVIR_1158"/>
<dbReference type="Pfam" id="PF00005">
    <property type="entry name" value="ABC_tran"/>
    <property type="match status" value="1"/>
</dbReference>
<feature type="domain" description="ABC transporter" evidence="7">
    <location>
        <begin position="3"/>
        <end position="240"/>
    </location>
</feature>
<organism evidence="9 10">
    <name type="scientific">Blastochloris viridis</name>
    <name type="common">Rhodopseudomonas viridis</name>
    <dbReference type="NCBI Taxonomy" id="1079"/>
    <lineage>
        <taxon>Bacteria</taxon>
        <taxon>Pseudomonadati</taxon>
        <taxon>Pseudomonadota</taxon>
        <taxon>Alphaproteobacteria</taxon>
        <taxon>Hyphomicrobiales</taxon>
        <taxon>Blastochloridaceae</taxon>
        <taxon>Blastochloris</taxon>
    </lineage>
</organism>
<dbReference type="InterPro" id="IPR027417">
    <property type="entry name" value="P-loop_NTPase"/>
</dbReference>
<dbReference type="AlphaFoldDB" id="A0A0H5B9F2"/>
<dbReference type="InterPro" id="IPR003593">
    <property type="entry name" value="AAA+_ATPase"/>
</dbReference>
<accession>A0A0H5B9F2</accession>
<sequence>MRLEGEGLVIAVGSTRLIDDVSLAVEAGAVVALVGPNGAGKSTLLRALSGEIAPRAGRVRLAGTDIRKLSPAVLAQRRAMMAQSASVAFAFTVAEVVRMGVGGGGSPRTEALIDAALAEVDLAGFRERIITTLSGGEQQRVQFARVLAQLAVGAESHGPGLMLLDEPIAALDLRHQLDIADAMRRHTARGGTVLAVLHDLNIAARVADRIIVLDRGRLVADGPPSATITDAMLAEVFRVEGAVGRLPPPGAPFVLPHAMRAA</sequence>
<keyword evidence="4 9" id="KW-0067">ATP-binding</keyword>
<gene>
    <name evidence="9" type="primary">hmuV_1</name>
    <name evidence="8" type="ORF">BV133_61</name>
    <name evidence="9" type="ORF">BVIRIDIS_06010</name>
</gene>
<dbReference type="NCBIfam" id="NF010068">
    <property type="entry name" value="PRK13548.1"/>
    <property type="match status" value="1"/>
</dbReference>
<reference evidence="9" key="2">
    <citation type="submission" date="2015-11" db="EMBL/GenBank/DDBJ databases">
        <authorList>
            <person name="Zhang Y."/>
            <person name="Guo Z."/>
        </authorList>
    </citation>
    <scope>NUCLEOTIDE SEQUENCE</scope>
    <source>
        <strain evidence="9">1</strain>
    </source>
</reference>
<reference evidence="10" key="3">
    <citation type="journal article" date="2016" name="Genome Announc.">
        <title>Revised genome sequence of the purple photosynthetic bacterium Blastochloris viridis.</title>
        <authorList>
            <person name="Liu L.N."/>
            <person name="Faulkner M."/>
            <person name="Liu X."/>
            <person name="Huang F."/>
            <person name="Darby A.C."/>
            <person name="Hall N."/>
        </authorList>
    </citation>
    <scope>NUCLEOTIDE SEQUENCE [LARGE SCALE GENOMIC DNA]</scope>
    <source>
        <strain evidence="10">ATCC 19567 / DSM 133 / F</strain>
    </source>
</reference>
<dbReference type="GO" id="GO:0005524">
    <property type="term" value="F:ATP binding"/>
    <property type="evidence" value="ECO:0007669"/>
    <property type="project" value="UniProtKB-KW"/>
</dbReference>
<evidence type="ECO:0000259" key="7">
    <source>
        <dbReference type="PROSITE" id="PS50893"/>
    </source>
</evidence>
<evidence type="ECO:0000256" key="3">
    <source>
        <dbReference type="ARBA" id="ARBA00022741"/>
    </source>
</evidence>
<dbReference type="STRING" id="1079.BVIR_1158"/>
<keyword evidence="2" id="KW-0813">Transport</keyword>
<dbReference type="GO" id="GO:0016887">
    <property type="term" value="F:ATP hydrolysis activity"/>
    <property type="evidence" value="ECO:0007669"/>
    <property type="project" value="InterPro"/>
</dbReference>
<evidence type="ECO:0000256" key="1">
    <source>
        <dbReference type="ARBA" id="ARBA00005417"/>
    </source>
</evidence>
<dbReference type="SMART" id="SM00382">
    <property type="entry name" value="AAA"/>
    <property type="match status" value="1"/>
</dbReference>
<keyword evidence="3" id="KW-0547">Nucleotide-binding</keyword>
<dbReference type="EMBL" id="AP014854">
    <property type="protein sequence ID" value="BAR97654.1"/>
    <property type="molecule type" value="Genomic_DNA"/>
</dbReference>
<proteinExistence type="inferred from homology"/>
<dbReference type="PROSITE" id="PS00211">
    <property type="entry name" value="ABC_TRANSPORTER_1"/>
    <property type="match status" value="1"/>
</dbReference>
<dbReference type="PROSITE" id="PS50893">
    <property type="entry name" value="ABC_TRANSPORTER_2"/>
    <property type="match status" value="1"/>
</dbReference>
<evidence type="ECO:0000313" key="9">
    <source>
        <dbReference type="EMBL" id="CUU41608.1"/>
    </source>
</evidence>
<dbReference type="RefSeq" id="WP_055036809.1">
    <property type="nucleotide sequence ID" value="NZ_AP014854.2"/>
</dbReference>
<keyword evidence="10" id="KW-1185">Reference proteome</keyword>